<feature type="transmembrane region" description="Helical" evidence="2">
    <location>
        <begin position="226"/>
        <end position="259"/>
    </location>
</feature>
<dbReference type="Gene3D" id="3.10.310.50">
    <property type="match status" value="1"/>
</dbReference>
<dbReference type="PANTHER" id="PTHR30373:SF2">
    <property type="entry name" value="UPF0603 PROTEIN YGCG"/>
    <property type="match status" value="1"/>
</dbReference>
<accession>G2EEC2</accession>
<feature type="transmembrane region" description="Helical" evidence="2">
    <location>
        <begin position="279"/>
        <end position="303"/>
    </location>
</feature>
<feature type="compositionally biased region" description="Gly residues" evidence="1">
    <location>
        <begin position="356"/>
        <end position="371"/>
    </location>
</feature>
<name>G2EEC2_9FLAO</name>
<dbReference type="AlphaFoldDB" id="G2EEC2"/>
<evidence type="ECO:0000256" key="2">
    <source>
        <dbReference type="SAM" id="Phobius"/>
    </source>
</evidence>
<evidence type="ECO:0000259" key="3">
    <source>
        <dbReference type="Pfam" id="PF04536"/>
    </source>
</evidence>
<keyword evidence="2" id="KW-0812">Transmembrane</keyword>
<dbReference type="Proteomes" id="UP000003730">
    <property type="component" value="Unassembled WGS sequence"/>
</dbReference>
<dbReference type="Pfam" id="PF04536">
    <property type="entry name" value="TPM_phosphatase"/>
    <property type="match status" value="1"/>
</dbReference>
<gene>
    <name evidence="4" type="ORF">BZARG_1021</name>
</gene>
<evidence type="ECO:0000256" key="1">
    <source>
        <dbReference type="SAM" id="MobiDB-lite"/>
    </source>
</evidence>
<feature type="transmembrane region" description="Helical" evidence="2">
    <location>
        <begin position="180"/>
        <end position="206"/>
    </location>
</feature>
<feature type="domain" description="TPM" evidence="3">
    <location>
        <begin position="34"/>
        <end position="155"/>
    </location>
</feature>
<feature type="region of interest" description="Disordered" evidence="1">
    <location>
        <begin position="330"/>
        <end position="371"/>
    </location>
</feature>
<evidence type="ECO:0000313" key="5">
    <source>
        <dbReference type="Proteomes" id="UP000003730"/>
    </source>
</evidence>
<dbReference type="STRING" id="1046627.BZARG_1021"/>
<keyword evidence="2" id="KW-1133">Transmembrane helix</keyword>
<comment type="caution">
    <text evidence="4">The sequence shown here is derived from an EMBL/GenBank/DDBJ whole genome shotgun (WGS) entry which is preliminary data.</text>
</comment>
<dbReference type="EMBL" id="AFXZ01000034">
    <property type="protein sequence ID" value="EGV43101.2"/>
    <property type="molecule type" value="Genomic_DNA"/>
</dbReference>
<reference evidence="4 5" key="1">
    <citation type="journal article" date="2008" name="Int. J. Syst. Evol. Microbiol.">
        <title>Bizionia argentinensis sp. nov., isolated from surface marine water in Antarctica.</title>
        <authorList>
            <person name="Bercovich A."/>
            <person name="Vazquez S.C."/>
            <person name="Yankilevich P."/>
            <person name="Coria S.H."/>
            <person name="Foti M."/>
            <person name="Hernandez E."/>
            <person name="Vidal A."/>
            <person name="Ruberto L."/>
            <person name="Melo C."/>
            <person name="Marenssi S."/>
            <person name="Criscuolo M."/>
            <person name="Memoli M."/>
            <person name="Arguelles M."/>
            <person name="Mac Cormack W.P."/>
        </authorList>
    </citation>
    <scope>NUCLEOTIDE SEQUENCE [LARGE SCALE GENOMIC DNA]</scope>
    <source>
        <strain evidence="4 5">JUB59</strain>
    </source>
</reference>
<protein>
    <submittedName>
        <fullName evidence="4">TPM domain-containing protein</fullName>
    </submittedName>
</protein>
<keyword evidence="5" id="KW-1185">Reference proteome</keyword>
<sequence>MILKIKLLLFSVFLCFIQFTKAQIDYPVLSEFCTDNAHLFSGDEVLSLNNKLKNFETETSHQIVVLTVNSLDNISVEEYALRVFEANDIGQKKLDNGVLILIAKNDKKFRVEVGYGLEPIITDALSSRITRNIMTPKFKNNDFYEGIDLATDEIILLINDPIYAEEFASVKEDEHNTLPLIFSILLFCVIFVVLGLFIYLGGRLFLFGFKKLIHVYRGFITGKISFIFFPFLLFGVLFITIVSTLFVIMPLIFAILIGGEIFFNTNVSEYFNAFSSSGLLTIPMLLAFVGFVILLLPFTLALIKQKKGLDPMSFSWFKTDHRYMDKYFPSSGSIGGGGGSSRSYSSSSSSSSSSFSGGGGRSGGGGSSGGW</sequence>
<keyword evidence="2" id="KW-0472">Membrane</keyword>
<proteinExistence type="predicted"/>
<dbReference type="PANTHER" id="PTHR30373">
    <property type="entry name" value="UPF0603 PROTEIN YGCG"/>
    <property type="match status" value="1"/>
</dbReference>
<dbReference type="InterPro" id="IPR007621">
    <property type="entry name" value="TPM_dom"/>
</dbReference>
<organism evidence="4 5">
    <name type="scientific">Bizionia argentinensis JUB59</name>
    <dbReference type="NCBI Taxonomy" id="1046627"/>
    <lineage>
        <taxon>Bacteria</taxon>
        <taxon>Pseudomonadati</taxon>
        <taxon>Bacteroidota</taxon>
        <taxon>Flavobacteriia</taxon>
        <taxon>Flavobacteriales</taxon>
        <taxon>Flavobacteriaceae</taxon>
        <taxon>Bizionia</taxon>
    </lineage>
</organism>
<evidence type="ECO:0000313" key="4">
    <source>
        <dbReference type="EMBL" id="EGV43101.2"/>
    </source>
</evidence>
<dbReference type="eggNOG" id="COG1512">
    <property type="taxonomic scope" value="Bacteria"/>
</dbReference>
<dbReference type="PATRIC" id="fig|1046627.3.peg.1867"/>
<feature type="compositionally biased region" description="Low complexity" evidence="1">
    <location>
        <begin position="341"/>
        <end position="355"/>
    </location>
</feature>